<dbReference type="GO" id="GO:0030036">
    <property type="term" value="P:actin cytoskeleton organization"/>
    <property type="evidence" value="ECO:0007669"/>
    <property type="project" value="InterPro"/>
</dbReference>
<feature type="region of interest" description="Disordered" evidence="1">
    <location>
        <begin position="1009"/>
        <end position="1042"/>
    </location>
</feature>
<feature type="compositionally biased region" description="Gly residues" evidence="1">
    <location>
        <begin position="1"/>
        <end position="11"/>
    </location>
</feature>
<reference evidence="5" key="2">
    <citation type="submission" date="2025-08" db="UniProtKB">
        <authorList>
            <consortium name="Ensembl"/>
        </authorList>
    </citation>
    <scope>IDENTIFICATION</scope>
    <source>
        <strain evidence="5">Glennie</strain>
    </source>
</reference>
<feature type="compositionally biased region" description="Basic and acidic residues" evidence="1">
    <location>
        <begin position="1307"/>
        <end position="1323"/>
    </location>
</feature>
<reference evidence="5 6" key="1">
    <citation type="journal article" date="2008" name="Nature">
        <title>Genome analysis of the platypus reveals unique signatures of evolution.</title>
        <authorList>
            <person name="Warren W.C."/>
            <person name="Hillier L.W."/>
            <person name="Marshall Graves J.A."/>
            <person name="Birney E."/>
            <person name="Ponting C.P."/>
            <person name="Grutzner F."/>
            <person name="Belov K."/>
            <person name="Miller W."/>
            <person name="Clarke L."/>
            <person name="Chinwalla A.T."/>
            <person name="Yang S.P."/>
            <person name="Heger A."/>
            <person name="Locke D.P."/>
            <person name="Miethke P."/>
            <person name="Waters P.D."/>
            <person name="Veyrunes F."/>
            <person name="Fulton L."/>
            <person name="Fulton B."/>
            <person name="Graves T."/>
            <person name="Wallis J."/>
            <person name="Puente X.S."/>
            <person name="Lopez-Otin C."/>
            <person name="Ordonez G.R."/>
            <person name="Eichler E.E."/>
            <person name="Chen L."/>
            <person name="Cheng Z."/>
            <person name="Deakin J.E."/>
            <person name="Alsop A."/>
            <person name="Thompson K."/>
            <person name="Kirby P."/>
            <person name="Papenfuss A.T."/>
            <person name="Wakefield M.J."/>
            <person name="Olender T."/>
            <person name="Lancet D."/>
            <person name="Huttley G.A."/>
            <person name="Smit A.F."/>
            <person name="Pask A."/>
            <person name="Temple-Smith P."/>
            <person name="Batzer M.A."/>
            <person name="Walker J.A."/>
            <person name="Konkel M.K."/>
            <person name="Harris R.S."/>
            <person name="Whittington C.M."/>
            <person name="Wong E.S."/>
            <person name="Gemmell N.J."/>
            <person name="Buschiazzo E."/>
            <person name="Vargas Jentzsch I.M."/>
            <person name="Merkel A."/>
            <person name="Schmitz J."/>
            <person name="Zemann A."/>
            <person name="Churakov G."/>
            <person name="Kriegs J.O."/>
            <person name="Brosius J."/>
            <person name="Murchison E.P."/>
            <person name="Sachidanandam R."/>
            <person name="Smith C."/>
            <person name="Hannon G.J."/>
            <person name="Tsend-Ayush E."/>
            <person name="McMillan D."/>
            <person name="Attenborough R."/>
            <person name="Rens W."/>
            <person name="Ferguson-Smith M."/>
            <person name="Lefevre C.M."/>
            <person name="Sharp J.A."/>
            <person name="Nicholas K.R."/>
            <person name="Ray D.A."/>
            <person name="Kube M."/>
            <person name="Reinhardt R."/>
            <person name="Pringle T.H."/>
            <person name="Taylor J."/>
            <person name="Jones R.C."/>
            <person name="Nixon B."/>
            <person name="Dacheux J.L."/>
            <person name="Niwa H."/>
            <person name="Sekita Y."/>
            <person name="Huang X."/>
            <person name="Stark A."/>
            <person name="Kheradpour P."/>
            <person name="Kellis M."/>
            <person name="Flicek P."/>
            <person name="Chen Y."/>
            <person name="Webber C."/>
            <person name="Hardison R."/>
            <person name="Nelson J."/>
            <person name="Hallsworth-Pepin K."/>
            <person name="Delehaunty K."/>
            <person name="Markovic C."/>
            <person name="Minx P."/>
            <person name="Feng Y."/>
            <person name="Kremitzki C."/>
            <person name="Mitreva M."/>
            <person name="Glasscock J."/>
            <person name="Wylie T."/>
            <person name="Wohldmann P."/>
            <person name="Thiru P."/>
            <person name="Nhan M.N."/>
            <person name="Pohl C.S."/>
            <person name="Smith S.M."/>
            <person name="Hou S."/>
            <person name="Nefedov M."/>
            <person name="de Jong P.J."/>
            <person name="Renfree M.B."/>
            <person name="Mardis E.R."/>
            <person name="Wilson R.K."/>
        </authorList>
    </citation>
    <scope>NUCLEOTIDE SEQUENCE [LARGE SCALE GENOMIC DNA]</scope>
    <source>
        <strain evidence="5 6">Glennie</strain>
    </source>
</reference>
<feature type="domain" description="FH2" evidence="4">
    <location>
        <begin position="634"/>
        <end position="1024"/>
    </location>
</feature>
<evidence type="ECO:0000259" key="3">
    <source>
        <dbReference type="PROSITE" id="PS51232"/>
    </source>
</evidence>
<reference evidence="5" key="3">
    <citation type="submission" date="2025-09" db="UniProtKB">
        <authorList>
            <consortium name="Ensembl"/>
        </authorList>
    </citation>
    <scope>IDENTIFICATION</scope>
    <source>
        <strain evidence="5">Glennie</strain>
    </source>
</reference>
<sequence length="1330" mass="144071">MKERGGAGAGGASAAQPEEDGLGSPRCRQHSPVSPPPKQNPSSTSPPVAKMSVKEGAQKKWAALKEKLGPQDTDQTEANLENAEPELCIRLLQIPSVVNYSGLKKRLESSDDPWMLQFLEQCGLDLLLEALDRLSGRGVARISDALLQLTCISCVRAVMNSHQGIEYILSNQGYVRKLSQALDTSNIMVKKQVFELLAALCIYSPEGHELALDALEHYKTVKNQQYRFSVIMSELSNSDNVPYVITLLSVINAVILGTEELWARTQLRNEFIGLQLLDILTKLRDIEDVDLLIQCEAFEEAKSEDDEELLKICDGIDMSNHQEVFSSLFHKVSRSPVSVQLLSVLQGLLHLEPSQRSSLLLWEALEILVNRAVLLAGDVQESSIEEIVERLLSIKRRPGGRPEERDCTRKVHKWTQTGPDTAQLLPGSETCPGTGHPGTPEWVEKEASTHLPACSVTPEQCVPLLSAPPPPLPGMAAPPPPPPPPPPLPGIAAPPPPPPLPGMAAPPPPPPLPGMAAPPPPPPPPLPGMAAPLPIPPLPGMATPPPPPPLPGMATPPPPPPLPGMAAPPPPPPLPGMAAPPPPPPLPGMAVPPPPPLPGGIPPPPPPPPSGGGGEEILVAQVGYTLGYAPAPCRKKVNQPTLRMKKLNWQKLPSNVVRESHSMWASTGSLSDEAVEPDYGSIEQLFCFPTAKPKEKEPAPVKKEPKEVTFLDSKKSLNLNIFLKQFKCPNEEIVAMIQRGDRTRFDVEVLKQLLKLLPEKHEIENLKSFGDGKAKLASADQFYLLLLGVPCYQLRTECMLLCEETLIVLDMIRPKAEMIRKACQCLLSSQQLPVFCQLVLKIGNFLNYGSHTGDADGFKISTLLKLTETKANQTRVTLLHHILEEVEKSHPDLLQLPNDLELVSKAAGINLEIIRSEASANLKKLLDTERKVAASTGDVKEQYEVLIRDSIAASRELEREFSAVEQKKVELADYLCEDSSQLSLEDTFTILKTFRDLFIKALKENKDRKEQAVKAEKRKRQLAEEEAKRPRGENGKMARRGVTKQPEEVCVIDALLADIRKGFQLRKTAKGKGDPDTGPRAASAETQKGPEADAVDGSSQGTPGATECEASPPDRAGAPVPNGHPAAGDTGVSRPHAPPSERRPSWCQVGDDPLPGDEDEGPKASQAGGSGGLRFVPAAAPVKFYSDYSHTCGSEDKATERGGEEKRGRVQGPEEESQRARADGAAESGAAQDLGPLPPEVLAEASVAGPVPEDRDDDTAPDSVLDTSLDRSFSEETVTDSSGSATLPRSQDRTQREKRRRKKRPSKSHEGHEEVIDPGDNKTKRFCSVQ</sequence>
<dbReference type="PRINTS" id="PR01217">
    <property type="entry name" value="PRICHEXTENSN"/>
</dbReference>
<evidence type="ECO:0000256" key="1">
    <source>
        <dbReference type="SAM" id="MobiDB-lite"/>
    </source>
</evidence>
<feature type="region of interest" description="Disordered" evidence="1">
    <location>
        <begin position="465"/>
        <end position="615"/>
    </location>
</feature>
<dbReference type="Bgee" id="ENSOANG00000001085">
    <property type="expression patterns" value="Expressed in fibroblast and 8 other cell types or tissues"/>
</dbReference>
<dbReference type="PROSITE" id="PS51082">
    <property type="entry name" value="WH2"/>
    <property type="match status" value="1"/>
</dbReference>
<dbReference type="FunCoup" id="A0A6I8NFG2">
    <property type="interactions" value="695"/>
</dbReference>
<dbReference type="Ensembl" id="ENSOANT00000063618.1">
    <property type="protein sequence ID" value="ENSOANP00000039451.1"/>
    <property type="gene ID" value="ENSOANG00000001085.4"/>
</dbReference>
<gene>
    <name evidence="5" type="primary">INF2</name>
</gene>
<dbReference type="GO" id="GO:0048471">
    <property type="term" value="C:perinuclear region of cytoplasm"/>
    <property type="evidence" value="ECO:0007669"/>
    <property type="project" value="Ensembl"/>
</dbReference>
<evidence type="ECO:0000313" key="5">
    <source>
        <dbReference type="Ensembl" id="ENSOANP00000039451.1"/>
    </source>
</evidence>
<feature type="region of interest" description="Disordered" evidence="1">
    <location>
        <begin position="1187"/>
        <end position="1330"/>
    </location>
</feature>
<dbReference type="SMART" id="SM01140">
    <property type="entry name" value="Drf_GBD"/>
    <property type="match status" value="1"/>
</dbReference>
<dbReference type="GeneTree" id="ENSGT00940000155691"/>
<dbReference type="OMA" id="MVCSQQY"/>
<dbReference type="GO" id="GO:0031267">
    <property type="term" value="F:small GTPase binding"/>
    <property type="evidence" value="ECO:0007669"/>
    <property type="project" value="InterPro"/>
</dbReference>
<dbReference type="PANTHER" id="PTHR46345:SF5">
    <property type="entry name" value="INVERTED FORMIN-2"/>
    <property type="match status" value="1"/>
</dbReference>
<feature type="compositionally biased region" description="Basic and acidic residues" evidence="1">
    <location>
        <begin position="1193"/>
        <end position="1208"/>
    </location>
</feature>
<feature type="domain" description="WH2" evidence="2">
    <location>
        <begin position="1053"/>
        <end position="1068"/>
    </location>
</feature>
<dbReference type="InterPro" id="IPR015425">
    <property type="entry name" value="FH2_Formin"/>
</dbReference>
<dbReference type="InterPro" id="IPR003124">
    <property type="entry name" value="WH2_dom"/>
</dbReference>
<dbReference type="Pfam" id="PF02181">
    <property type="entry name" value="FH2"/>
    <property type="match status" value="1"/>
</dbReference>
<feature type="region of interest" description="Disordered" evidence="1">
    <location>
        <begin position="1067"/>
        <end position="1174"/>
    </location>
</feature>
<dbReference type="InterPro" id="IPR016024">
    <property type="entry name" value="ARM-type_fold"/>
</dbReference>
<dbReference type="Gene3D" id="1.20.58.2220">
    <property type="entry name" value="Formin, FH2 domain"/>
    <property type="match status" value="1"/>
</dbReference>
<dbReference type="InterPro" id="IPR011989">
    <property type="entry name" value="ARM-like"/>
</dbReference>
<dbReference type="InterPro" id="IPR014768">
    <property type="entry name" value="GBD/FH3_dom"/>
</dbReference>
<dbReference type="InterPro" id="IPR010473">
    <property type="entry name" value="GTPase-bd"/>
</dbReference>
<dbReference type="GO" id="GO:0003779">
    <property type="term" value="F:actin binding"/>
    <property type="evidence" value="ECO:0007669"/>
    <property type="project" value="InterPro"/>
</dbReference>
<dbReference type="InterPro" id="IPR010472">
    <property type="entry name" value="FH3_dom"/>
</dbReference>
<dbReference type="PROSITE" id="PS51444">
    <property type="entry name" value="FH2"/>
    <property type="match status" value="1"/>
</dbReference>
<dbReference type="PANTHER" id="PTHR46345">
    <property type="entry name" value="INVERTED FORMIN-2"/>
    <property type="match status" value="1"/>
</dbReference>
<dbReference type="SUPFAM" id="SSF48371">
    <property type="entry name" value="ARM repeat"/>
    <property type="match status" value="1"/>
</dbReference>
<dbReference type="SUPFAM" id="SSF101447">
    <property type="entry name" value="Formin homology 2 domain (FH2 domain)"/>
    <property type="match status" value="1"/>
</dbReference>
<accession>A0A6I8NFG2</accession>
<organism evidence="5 6">
    <name type="scientific">Ornithorhynchus anatinus</name>
    <name type="common">Duckbill platypus</name>
    <dbReference type="NCBI Taxonomy" id="9258"/>
    <lineage>
        <taxon>Eukaryota</taxon>
        <taxon>Metazoa</taxon>
        <taxon>Chordata</taxon>
        <taxon>Craniata</taxon>
        <taxon>Vertebrata</taxon>
        <taxon>Euteleostomi</taxon>
        <taxon>Mammalia</taxon>
        <taxon>Monotremata</taxon>
        <taxon>Ornithorhynchidae</taxon>
        <taxon>Ornithorhynchus</taxon>
    </lineage>
</organism>
<protein>
    <submittedName>
        <fullName evidence="5">Inverted formin 2</fullName>
    </submittedName>
</protein>
<feature type="region of interest" description="Disordered" evidence="1">
    <location>
        <begin position="1"/>
        <end position="56"/>
    </location>
</feature>
<feature type="compositionally biased region" description="Pro residues" evidence="1">
    <location>
        <begin position="466"/>
        <end position="610"/>
    </location>
</feature>
<dbReference type="Pfam" id="PF02205">
    <property type="entry name" value="WH2"/>
    <property type="match status" value="1"/>
</dbReference>
<dbReference type="Pfam" id="PF06371">
    <property type="entry name" value="Drf_GBD"/>
    <property type="match status" value="1"/>
</dbReference>
<dbReference type="SMART" id="SM01139">
    <property type="entry name" value="Drf_FH3"/>
    <property type="match status" value="1"/>
</dbReference>
<dbReference type="Proteomes" id="UP000002279">
    <property type="component" value="Chromosome 1"/>
</dbReference>
<evidence type="ECO:0000259" key="2">
    <source>
        <dbReference type="PROSITE" id="PS51082"/>
    </source>
</evidence>
<dbReference type="InParanoid" id="A0A6I8NFG2"/>
<proteinExistence type="predicted"/>
<feature type="compositionally biased region" description="Basic residues" evidence="1">
    <location>
        <begin position="1296"/>
        <end position="1306"/>
    </location>
</feature>
<feature type="domain" description="GBD/FH3" evidence="3">
    <location>
        <begin position="25"/>
        <end position="380"/>
    </location>
</feature>
<dbReference type="PROSITE" id="PS51232">
    <property type="entry name" value="GBD_FH3"/>
    <property type="match status" value="1"/>
</dbReference>
<dbReference type="SMART" id="SM00498">
    <property type="entry name" value="FH2"/>
    <property type="match status" value="1"/>
</dbReference>
<dbReference type="InterPro" id="IPR042201">
    <property type="entry name" value="FH2_Formin_sf"/>
</dbReference>
<keyword evidence="6" id="KW-1185">Reference proteome</keyword>
<feature type="compositionally biased region" description="Polar residues" evidence="1">
    <location>
        <begin position="1275"/>
        <end position="1288"/>
    </location>
</feature>
<dbReference type="GO" id="GO:0090140">
    <property type="term" value="P:regulation of mitochondrial fission"/>
    <property type="evidence" value="ECO:0007669"/>
    <property type="project" value="Ensembl"/>
</dbReference>
<feature type="region of interest" description="Disordered" evidence="1">
    <location>
        <begin position="418"/>
        <end position="440"/>
    </location>
</feature>
<feature type="compositionally biased region" description="Basic and acidic residues" evidence="1">
    <location>
        <begin position="1009"/>
        <end position="1036"/>
    </location>
</feature>
<dbReference type="Pfam" id="PF06367">
    <property type="entry name" value="Drf_FH3"/>
    <property type="match status" value="1"/>
</dbReference>
<name>A0A6I8NFG2_ORNAN</name>
<evidence type="ECO:0000313" key="6">
    <source>
        <dbReference type="Proteomes" id="UP000002279"/>
    </source>
</evidence>
<dbReference type="CDD" id="cd22061">
    <property type="entry name" value="WH2_INF2"/>
    <property type="match status" value="1"/>
</dbReference>
<evidence type="ECO:0000259" key="4">
    <source>
        <dbReference type="PROSITE" id="PS51444"/>
    </source>
</evidence>
<dbReference type="Gene3D" id="1.25.10.10">
    <property type="entry name" value="Leucine-rich Repeat Variant"/>
    <property type="match status" value="1"/>
</dbReference>